<dbReference type="EMBL" id="JAGETN010000009">
    <property type="protein sequence ID" value="MBO2025447.1"/>
    <property type="molecule type" value="Genomic_DNA"/>
</dbReference>
<evidence type="ECO:0000313" key="1">
    <source>
        <dbReference type="EMBL" id="MBO2025447.1"/>
    </source>
</evidence>
<comment type="caution">
    <text evidence="1">The sequence shown here is derived from an EMBL/GenBank/DDBJ whole genome shotgun (WGS) entry which is preliminary data.</text>
</comment>
<protein>
    <submittedName>
        <fullName evidence="1">Uncharacterized protein</fullName>
    </submittedName>
</protein>
<organism evidence="1 2">
    <name type="scientific">Klebsiella pneumoniae</name>
    <dbReference type="NCBI Taxonomy" id="573"/>
    <lineage>
        <taxon>Bacteria</taxon>
        <taxon>Pseudomonadati</taxon>
        <taxon>Pseudomonadota</taxon>
        <taxon>Gammaproteobacteria</taxon>
        <taxon>Enterobacterales</taxon>
        <taxon>Enterobacteriaceae</taxon>
        <taxon>Klebsiella/Raoultella group</taxon>
        <taxon>Klebsiella</taxon>
        <taxon>Klebsiella pneumoniae complex</taxon>
    </lineage>
</organism>
<reference evidence="1" key="1">
    <citation type="submission" date="2021-03" db="EMBL/GenBank/DDBJ databases">
        <title>Molecular epidemiology and mechanisms of colistin and carbapenem resistance in Enterobacteriaceae from clinical isolates, the environment and porcine samples in Pretoria, South Africa.</title>
        <authorList>
            <person name="Bogoshi D."/>
            <person name="Mbelle N.M."/>
            <person name="Naidoo V."/>
            <person name="Osei Sekyere J."/>
        </authorList>
    </citation>
    <scope>NUCLEOTIDE SEQUENCE</scope>
    <source>
        <strain evidence="1">C029</strain>
    </source>
</reference>
<gene>
    <name evidence="1" type="ORF">J4733_05980</name>
</gene>
<sequence>MRHDRTGTVAEARPSPVLPWSFPVVTDIKNHPQVVFLIEVLIPVHMVANQEYLLQKLNFTWVNGMNLSIICLDDRLFWGSHLP</sequence>
<evidence type="ECO:0000313" key="2">
    <source>
        <dbReference type="Proteomes" id="UP000664267"/>
    </source>
</evidence>
<name>A0A939NTM5_KLEPN</name>
<proteinExistence type="predicted"/>
<dbReference type="Proteomes" id="UP000664267">
    <property type="component" value="Unassembled WGS sequence"/>
</dbReference>
<dbReference type="AlphaFoldDB" id="A0A939NTM5"/>
<accession>A0A939NTM5</accession>